<dbReference type="GO" id="GO:0017089">
    <property type="term" value="F:glycolipid transfer activity"/>
    <property type="evidence" value="ECO:0007669"/>
    <property type="project" value="TreeGrafter"/>
</dbReference>
<evidence type="ECO:0000259" key="6">
    <source>
        <dbReference type="Pfam" id="PF03968"/>
    </source>
</evidence>
<gene>
    <name evidence="4" type="primary">lptA</name>
    <name evidence="7" type="ORF">SAMN05421686_107101</name>
</gene>
<sequence length="192" mass="21193">MNLFNKLAVMSLSVIASYTVALPDDWQKEMTILSDSAEIDRRAGTVVYEGNVILTQGTLKIEADRLMILRNGDTLEKAVAEGDRARYQQQIEVGKPLTTALGNRIDYYTSERRIIITGDAELEQEGNIFSGERITYDMATETVRADGTTAESSTDSTDEDSGRIKVVIQPPKRESESDSESDTTESPEASTE</sequence>
<evidence type="ECO:0000313" key="7">
    <source>
        <dbReference type="EMBL" id="SIS99086.1"/>
    </source>
</evidence>
<accession>A0A1N7NL33</accession>
<dbReference type="GO" id="GO:0001530">
    <property type="term" value="F:lipopolysaccharide binding"/>
    <property type="evidence" value="ECO:0007669"/>
    <property type="project" value="InterPro"/>
</dbReference>
<comment type="subcellular location">
    <subcellularLocation>
        <location evidence="4">Periplasm</location>
    </subcellularLocation>
</comment>
<dbReference type="PANTHER" id="PTHR36504:SF1">
    <property type="entry name" value="LIPOPOLYSACCHARIDE EXPORT SYSTEM PROTEIN LPTA"/>
    <property type="match status" value="1"/>
</dbReference>
<dbReference type="InterPro" id="IPR005653">
    <property type="entry name" value="OstA-like_N"/>
</dbReference>
<proteinExistence type="inferred from homology"/>
<keyword evidence="8" id="KW-1185">Reference proteome</keyword>
<evidence type="ECO:0000256" key="2">
    <source>
        <dbReference type="ARBA" id="ARBA00022729"/>
    </source>
</evidence>
<comment type="function">
    <text evidence="4">Involved in the assembly of lipopolysaccharide (LPS). Required for the translocation of LPS from the inner membrane to the outer membrane. May form a bridge between the inner membrane and the outer membrane, via interactions with LptC and LptD, thereby facilitating LPS transfer across the periplasm.</text>
</comment>
<dbReference type="InterPro" id="IPR052037">
    <property type="entry name" value="LPS_export_LptA"/>
</dbReference>
<dbReference type="Proteomes" id="UP000185639">
    <property type="component" value="Unassembled WGS sequence"/>
</dbReference>
<dbReference type="Pfam" id="PF03968">
    <property type="entry name" value="LptD_N"/>
    <property type="match status" value="1"/>
</dbReference>
<keyword evidence="1 4" id="KW-0813">Transport</keyword>
<feature type="compositionally biased region" description="Acidic residues" evidence="5">
    <location>
        <begin position="177"/>
        <end position="192"/>
    </location>
</feature>
<dbReference type="InterPro" id="IPR014340">
    <property type="entry name" value="LptA"/>
</dbReference>
<evidence type="ECO:0000256" key="4">
    <source>
        <dbReference type="HAMAP-Rule" id="MF_01914"/>
    </source>
</evidence>
<evidence type="ECO:0000313" key="8">
    <source>
        <dbReference type="Proteomes" id="UP000185639"/>
    </source>
</evidence>
<name>A0A1N7NL33_9GAMM</name>
<evidence type="ECO:0000256" key="3">
    <source>
        <dbReference type="ARBA" id="ARBA00022764"/>
    </source>
</evidence>
<comment type="subunit">
    <text evidence="4">Component of the lipopolysaccharide transport and assembly complex.</text>
</comment>
<protein>
    <recommendedName>
        <fullName evidence="4">Lipopolysaccharide export system protein LptA</fullName>
    </recommendedName>
</protein>
<dbReference type="RefSeq" id="WP_076516420.1">
    <property type="nucleotide sequence ID" value="NZ_FTOH01000007.1"/>
</dbReference>
<dbReference type="GO" id="GO:0015920">
    <property type="term" value="P:lipopolysaccharide transport"/>
    <property type="evidence" value="ECO:0007669"/>
    <property type="project" value="UniProtKB-UniRule"/>
</dbReference>
<dbReference type="OrthoDB" id="9795964at2"/>
<keyword evidence="2" id="KW-0732">Signal</keyword>
<feature type="region of interest" description="Disordered" evidence="5">
    <location>
        <begin position="144"/>
        <end position="192"/>
    </location>
</feature>
<comment type="similarity">
    <text evidence="4">Belongs to the LptA family.</text>
</comment>
<dbReference type="STRING" id="484498.SAMN05421686_107101"/>
<dbReference type="AlphaFoldDB" id="A0A1N7NL33"/>
<evidence type="ECO:0000256" key="5">
    <source>
        <dbReference type="SAM" id="MobiDB-lite"/>
    </source>
</evidence>
<dbReference type="NCBIfam" id="TIGR03002">
    <property type="entry name" value="outer_YhbN_LptA"/>
    <property type="match status" value="1"/>
</dbReference>
<reference evidence="8" key="1">
    <citation type="submission" date="2017-01" db="EMBL/GenBank/DDBJ databases">
        <authorList>
            <person name="Varghese N."/>
            <person name="Submissions S."/>
        </authorList>
    </citation>
    <scope>NUCLEOTIDE SEQUENCE [LARGE SCALE GENOMIC DNA]</scope>
    <source>
        <strain evidence="8">DSM 24913</strain>
    </source>
</reference>
<feature type="domain" description="Organic solvent tolerance-like N-terminal" evidence="6">
    <location>
        <begin position="32"/>
        <end position="141"/>
    </location>
</feature>
<evidence type="ECO:0000256" key="1">
    <source>
        <dbReference type="ARBA" id="ARBA00022448"/>
    </source>
</evidence>
<keyword evidence="3 4" id="KW-0574">Periplasm</keyword>
<dbReference type="PANTHER" id="PTHR36504">
    <property type="entry name" value="LIPOPOLYSACCHARIDE EXPORT SYSTEM PROTEIN LPTA"/>
    <property type="match status" value="1"/>
</dbReference>
<dbReference type="GO" id="GO:0009279">
    <property type="term" value="C:cell outer membrane"/>
    <property type="evidence" value="ECO:0007669"/>
    <property type="project" value="TreeGrafter"/>
</dbReference>
<dbReference type="HAMAP" id="MF_01914">
    <property type="entry name" value="LPS_assembly_LptA"/>
    <property type="match status" value="1"/>
</dbReference>
<dbReference type="GO" id="GO:0030288">
    <property type="term" value="C:outer membrane-bounded periplasmic space"/>
    <property type="evidence" value="ECO:0007669"/>
    <property type="project" value="TreeGrafter"/>
</dbReference>
<dbReference type="EMBL" id="FTOH01000007">
    <property type="protein sequence ID" value="SIS99086.1"/>
    <property type="molecule type" value="Genomic_DNA"/>
</dbReference>
<organism evidence="7 8">
    <name type="scientific">Thalassolituus maritimus</name>
    <dbReference type="NCBI Taxonomy" id="484498"/>
    <lineage>
        <taxon>Bacteria</taxon>
        <taxon>Pseudomonadati</taxon>
        <taxon>Pseudomonadota</taxon>
        <taxon>Gammaproteobacteria</taxon>
        <taxon>Oceanospirillales</taxon>
        <taxon>Oceanospirillaceae</taxon>
        <taxon>Thalassolituus</taxon>
    </lineage>
</organism>
<feature type="compositionally biased region" description="Low complexity" evidence="5">
    <location>
        <begin position="145"/>
        <end position="155"/>
    </location>
</feature>
<dbReference type="GO" id="GO:0043165">
    <property type="term" value="P:Gram-negative-bacterium-type cell outer membrane assembly"/>
    <property type="evidence" value="ECO:0007669"/>
    <property type="project" value="UniProtKB-UniRule"/>
</dbReference>
<dbReference type="Gene3D" id="2.60.450.10">
    <property type="entry name" value="Lipopolysaccharide (LPS) transport protein A like domain"/>
    <property type="match status" value="1"/>
</dbReference>